<dbReference type="Pfam" id="PF00884">
    <property type="entry name" value="Sulfatase"/>
    <property type="match status" value="1"/>
</dbReference>
<keyword evidence="3 7" id="KW-0378">Hydrolase</keyword>
<gene>
    <name evidence="7" type="ORF">AVDCRST_MAG64-645</name>
</gene>
<evidence type="ECO:0000259" key="6">
    <source>
        <dbReference type="Pfam" id="PF00884"/>
    </source>
</evidence>
<dbReference type="EMBL" id="CADCUQ010000165">
    <property type="protein sequence ID" value="CAA9381000.1"/>
    <property type="molecule type" value="Genomic_DNA"/>
</dbReference>
<feature type="region of interest" description="Disordered" evidence="5">
    <location>
        <begin position="488"/>
        <end position="538"/>
    </location>
</feature>
<evidence type="ECO:0000256" key="2">
    <source>
        <dbReference type="ARBA" id="ARBA00022729"/>
    </source>
</evidence>
<evidence type="ECO:0000256" key="3">
    <source>
        <dbReference type="ARBA" id="ARBA00022801"/>
    </source>
</evidence>
<dbReference type="SUPFAM" id="SSF53649">
    <property type="entry name" value="Alkaline phosphatase-like"/>
    <property type="match status" value="1"/>
</dbReference>
<dbReference type="GO" id="GO:0004065">
    <property type="term" value="F:arylsulfatase activity"/>
    <property type="evidence" value="ECO:0007669"/>
    <property type="project" value="UniProtKB-EC"/>
</dbReference>
<evidence type="ECO:0000256" key="1">
    <source>
        <dbReference type="ARBA" id="ARBA00008779"/>
    </source>
</evidence>
<feature type="domain" description="Sulfatase N-terminal" evidence="6">
    <location>
        <begin position="24"/>
        <end position="386"/>
    </location>
</feature>
<dbReference type="InterPro" id="IPR024607">
    <property type="entry name" value="Sulfatase_CS"/>
</dbReference>
<keyword evidence="2" id="KW-0732">Signal</keyword>
<sequence>MLAGRSFAADAPPAAGTAGAAAKPNILFIMTDDHAAHALSCYGSVINQTPNLDRIAKEGVRFDRFFVTNSICTPSRATMLTGQYSHINGVPVFNHLDPNRPNVAKYLQQAGYHTAVVGKWHLGSQPSGFDHWTILPGQGLYHDPVFITPQGRKVINGYVTDVTTDLAVDYLNNRPKDKPFFLMFHHKAPHREWAPGPKYKDEFAKKVIPEPPTLYDDYRTRTDAVKENKQRVFDDLNRRDLKLEPPADLPPGPERQKWFLVKPTEVEVEVNGQKKVLKGDALNKWKYQRYMQDYLACVQSVDDSVGTVLDYLEKNGLRDNTMVVYTSDQGFFLGDNGMYDKRFMYEPCFKTPLLVRWPAVAKPGTVQGSITGNQDLAPTFLAAAGAPIPPDMQGRSFIPLLKGETPADWRKSFYYRYYHDPGHHNTARHYGVRTETHKLIHFWKKDQWELFDLAKDPHELRNVYADPAYATVRDELKAELRRLKQELKDEDQFAESFPADDVDRMGQAAAGNRPAGGPGANPPPRGGGKKGGPKSEAK</sequence>
<proteinExistence type="inferred from homology"/>
<evidence type="ECO:0000256" key="5">
    <source>
        <dbReference type="SAM" id="MobiDB-lite"/>
    </source>
</evidence>
<dbReference type="EC" id="3.1.6.1" evidence="7"/>
<dbReference type="PROSITE" id="PS00149">
    <property type="entry name" value="SULFATASE_2"/>
    <property type="match status" value="1"/>
</dbReference>
<evidence type="ECO:0000256" key="4">
    <source>
        <dbReference type="ARBA" id="ARBA00023180"/>
    </source>
</evidence>
<reference evidence="7" key="1">
    <citation type="submission" date="2020-02" db="EMBL/GenBank/DDBJ databases">
        <authorList>
            <person name="Meier V. D."/>
        </authorList>
    </citation>
    <scope>NUCLEOTIDE SEQUENCE</scope>
    <source>
        <strain evidence="7">AVDCRST_MAG64</strain>
    </source>
</reference>
<evidence type="ECO:0000313" key="7">
    <source>
        <dbReference type="EMBL" id="CAA9381000.1"/>
    </source>
</evidence>
<dbReference type="CDD" id="cd16031">
    <property type="entry name" value="G6S_like"/>
    <property type="match status" value="1"/>
</dbReference>
<dbReference type="PROSITE" id="PS00523">
    <property type="entry name" value="SULFATASE_1"/>
    <property type="match status" value="1"/>
</dbReference>
<dbReference type="AlphaFoldDB" id="A0A6J4N909"/>
<organism evidence="7">
    <name type="scientific">uncultured Phycisphaerae bacterium</name>
    <dbReference type="NCBI Taxonomy" id="904963"/>
    <lineage>
        <taxon>Bacteria</taxon>
        <taxon>Pseudomonadati</taxon>
        <taxon>Planctomycetota</taxon>
        <taxon>Phycisphaerae</taxon>
        <taxon>environmental samples</taxon>
    </lineage>
</organism>
<name>A0A6J4N909_9BACT</name>
<comment type="similarity">
    <text evidence="1">Belongs to the sulfatase family.</text>
</comment>
<dbReference type="Gene3D" id="3.40.720.10">
    <property type="entry name" value="Alkaline Phosphatase, subunit A"/>
    <property type="match status" value="1"/>
</dbReference>
<protein>
    <submittedName>
        <fullName evidence="7">Arylsulfatase</fullName>
        <ecNumber evidence="7">3.1.6.1</ecNumber>
    </submittedName>
</protein>
<dbReference type="InterPro" id="IPR017850">
    <property type="entry name" value="Alkaline_phosphatase_core_sf"/>
</dbReference>
<dbReference type="InterPro" id="IPR000917">
    <property type="entry name" value="Sulfatase_N"/>
</dbReference>
<dbReference type="PANTHER" id="PTHR43108">
    <property type="entry name" value="N-ACETYLGLUCOSAMINE-6-SULFATASE FAMILY MEMBER"/>
    <property type="match status" value="1"/>
</dbReference>
<accession>A0A6J4N909</accession>
<keyword evidence="4" id="KW-0325">Glycoprotein</keyword>
<dbReference type="PANTHER" id="PTHR43108:SF6">
    <property type="entry name" value="N-SULPHOGLUCOSAMINE SULPHOHYDROLASE"/>
    <property type="match status" value="1"/>
</dbReference>